<dbReference type="GO" id="GO:0005524">
    <property type="term" value="F:ATP binding"/>
    <property type="evidence" value="ECO:0007669"/>
    <property type="project" value="UniProtKB-KW"/>
</dbReference>
<dbReference type="Pfam" id="PF02887">
    <property type="entry name" value="PK_C"/>
    <property type="match status" value="1"/>
</dbReference>
<dbReference type="EC" id="2.7.1.40" evidence="5 14"/>
<dbReference type="InterPro" id="IPR015806">
    <property type="entry name" value="Pyrv_Knase_insert_dom_sf"/>
</dbReference>
<evidence type="ECO:0000256" key="10">
    <source>
        <dbReference type="ARBA" id="ARBA00022840"/>
    </source>
</evidence>
<evidence type="ECO:0000256" key="8">
    <source>
        <dbReference type="ARBA" id="ARBA00022741"/>
    </source>
</evidence>
<comment type="catalytic activity">
    <reaction evidence="14">
        <text>pyruvate + ATP = phosphoenolpyruvate + ADP + H(+)</text>
        <dbReference type="Rhea" id="RHEA:18157"/>
        <dbReference type="ChEBI" id="CHEBI:15361"/>
        <dbReference type="ChEBI" id="CHEBI:15378"/>
        <dbReference type="ChEBI" id="CHEBI:30616"/>
        <dbReference type="ChEBI" id="CHEBI:58702"/>
        <dbReference type="ChEBI" id="CHEBI:456216"/>
        <dbReference type="EC" id="2.7.1.40"/>
    </reaction>
</comment>
<keyword evidence="9 14" id="KW-0418">Kinase</keyword>
<feature type="domain" description="Pyruvate kinase C-terminal" evidence="16">
    <location>
        <begin position="396"/>
        <end position="503"/>
    </location>
</feature>
<dbReference type="EMBL" id="HBGU01002321">
    <property type="protein sequence ID" value="CAD9394276.1"/>
    <property type="molecule type" value="Transcribed_RNA"/>
</dbReference>
<dbReference type="Pfam" id="PF00224">
    <property type="entry name" value="PK"/>
    <property type="match status" value="1"/>
</dbReference>
<proteinExistence type="inferred from homology"/>
<dbReference type="Gene3D" id="2.40.33.10">
    <property type="entry name" value="PK beta-barrel domain-like"/>
    <property type="match status" value="1"/>
</dbReference>
<dbReference type="FunFam" id="2.40.33.10:FF:000001">
    <property type="entry name" value="Pyruvate kinase"/>
    <property type="match status" value="1"/>
</dbReference>
<evidence type="ECO:0000256" key="7">
    <source>
        <dbReference type="ARBA" id="ARBA00022723"/>
    </source>
</evidence>
<comment type="similarity">
    <text evidence="4 14">Belongs to the pyruvate kinase family.</text>
</comment>
<evidence type="ECO:0000259" key="15">
    <source>
        <dbReference type="Pfam" id="PF00224"/>
    </source>
</evidence>
<dbReference type="Gene3D" id="3.40.1380.20">
    <property type="entry name" value="Pyruvate kinase, C-terminal domain"/>
    <property type="match status" value="1"/>
</dbReference>
<keyword evidence="12 14" id="KW-0324">Glycolysis</keyword>
<gene>
    <name evidence="17" type="ORF">CBRE1094_LOCUS1206</name>
</gene>
<evidence type="ECO:0000256" key="6">
    <source>
        <dbReference type="ARBA" id="ARBA00022679"/>
    </source>
</evidence>
<keyword evidence="10" id="KW-0067">ATP-binding</keyword>
<evidence type="ECO:0000256" key="3">
    <source>
        <dbReference type="ARBA" id="ARBA00004997"/>
    </source>
</evidence>
<dbReference type="NCBIfam" id="TIGR01064">
    <property type="entry name" value="pyruv_kin"/>
    <property type="match status" value="1"/>
</dbReference>
<dbReference type="AlphaFoldDB" id="A0A7S2BE55"/>
<dbReference type="InterPro" id="IPR015813">
    <property type="entry name" value="Pyrv/PenolPyrv_kinase-like_dom"/>
</dbReference>
<dbReference type="InterPro" id="IPR040442">
    <property type="entry name" value="Pyrv_kinase-like_dom_sf"/>
</dbReference>
<evidence type="ECO:0000256" key="1">
    <source>
        <dbReference type="ARBA" id="ARBA00001946"/>
    </source>
</evidence>
<dbReference type="GO" id="GO:0000287">
    <property type="term" value="F:magnesium ion binding"/>
    <property type="evidence" value="ECO:0007669"/>
    <property type="project" value="InterPro"/>
</dbReference>
<dbReference type="SUPFAM" id="SSF51621">
    <property type="entry name" value="Phosphoenolpyruvate/pyruvate domain"/>
    <property type="match status" value="1"/>
</dbReference>
<organism evidence="17">
    <name type="scientific">Haptolina brevifila</name>
    <dbReference type="NCBI Taxonomy" id="156173"/>
    <lineage>
        <taxon>Eukaryota</taxon>
        <taxon>Haptista</taxon>
        <taxon>Haptophyta</taxon>
        <taxon>Prymnesiophyceae</taxon>
        <taxon>Prymnesiales</taxon>
        <taxon>Prymnesiaceae</taxon>
        <taxon>Haptolina</taxon>
    </lineage>
</organism>
<keyword evidence="7" id="KW-0479">Metal-binding</keyword>
<keyword evidence="11 14" id="KW-0460">Magnesium</keyword>
<evidence type="ECO:0000256" key="11">
    <source>
        <dbReference type="ARBA" id="ARBA00022842"/>
    </source>
</evidence>
<evidence type="ECO:0000256" key="5">
    <source>
        <dbReference type="ARBA" id="ARBA00012142"/>
    </source>
</evidence>
<feature type="domain" description="Pyruvate kinase barrel" evidence="15">
    <location>
        <begin position="14"/>
        <end position="354"/>
    </location>
</feature>
<protein>
    <recommendedName>
        <fullName evidence="5 14">Pyruvate kinase</fullName>
        <ecNumber evidence="5 14">2.7.1.40</ecNumber>
    </recommendedName>
</protein>
<dbReference type="InterPro" id="IPR001697">
    <property type="entry name" value="Pyr_Knase"/>
</dbReference>
<dbReference type="SUPFAM" id="SSF52935">
    <property type="entry name" value="PK C-terminal domain-like"/>
    <property type="match status" value="1"/>
</dbReference>
<dbReference type="PANTHER" id="PTHR11817">
    <property type="entry name" value="PYRUVATE KINASE"/>
    <property type="match status" value="1"/>
</dbReference>
<dbReference type="GO" id="GO:0030955">
    <property type="term" value="F:potassium ion binding"/>
    <property type="evidence" value="ECO:0007669"/>
    <property type="project" value="InterPro"/>
</dbReference>
<evidence type="ECO:0000256" key="14">
    <source>
        <dbReference type="RuleBase" id="RU000504"/>
    </source>
</evidence>
<dbReference type="PRINTS" id="PR01050">
    <property type="entry name" value="PYRUVTKNASE"/>
</dbReference>
<evidence type="ECO:0000313" key="17">
    <source>
        <dbReference type="EMBL" id="CAD9394276.1"/>
    </source>
</evidence>
<dbReference type="InterPro" id="IPR015793">
    <property type="entry name" value="Pyrv_Knase_brl"/>
</dbReference>
<evidence type="ECO:0000256" key="12">
    <source>
        <dbReference type="ARBA" id="ARBA00023152"/>
    </source>
</evidence>
<reference evidence="17" key="1">
    <citation type="submission" date="2021-01" db="EMBL/GenBank/DDBJ databases">
        <authorList>
            <person name="Corre E."/>
            <person name="Pelletier E."/>
            <person name="Niang G."/>
            <person name="Scheremetjew M."/>
            <person name="Finn R."/>
            <person name="Kale V."/>
            <person name="Holt S."/>
            <person name="Cochrane G."/>
            <person name="Meng A."/>
            <person name="Brown T."/>
            <person name="Cohen L."/>
        </authorList>
    </citation>
    <scope>NUCLEOTIDE SEQUENCE</scope>
    <source>
        <strain evidence="17">UTEX LB 985</strain>
    </source>
</reference>
<accession>A0A7S2BE55</accession>
<dbReference type="InterPro" id="IPR011037">
    <property type="entry name" value="Pyrv_Knase-like_insert_dom_sf"/>
</dbReference>
<dbReference type="NCBIfam" id="NF004491">
    <property type="entry name" value="PRK05826.1"/>
    <property type="match status" value="1"/>
</dbReference>
<name>A0A7S2BE55_9EUKA</name>
<dbReference type="InterPro" id="IPR015795">
    <property type="entry name" value="Pyrv_Knase_C"/>
</dbReference>
<evidence type="ECO:0000256" key="13">
    <source>
        <dbReference type="ARBA" id="ARBA00023317"/>
    </source>
</evidence>
<keyword evidence="6 14" id="KW-0808">Transferase</keyword>
<dbReference type="GO" id="GO:0004743">
    <property type="term" value="F:pyruvate kinase activity"/>
    <property type="evidence" value="ECO:0007669"/>
    <property type="project" value="UniProtKB-EC"/>
</dbReference>
<dbReference type="UniPathway" id="UPA00109">
    <property type="reaction ID" value="UER00188"/>
</dbReference>
<dbReference type="FunFam" id="3.20.20.60:FF:000025">
    <property type="entry name" value="Pyruvate kinase"/>
    <property type="match status" value="1"/>
</dbReference>
<sequence length="522" mass="55965">MRSIQTAAATGVPRLTKLVSTIGPASEEAEPLEGCVAAGMDVMRVNFSHATVDEFHLRRTNLRAAPGGKYVSVMLDTKGPEIRMGGLRVCKETGNRKAKMMLTAGETLTLTNDKAYDGDGDERTIYVGYDRLTEILSAGDKVLLDDGLVSLVVTDVSEKGVEAEVLNSSEIGERKGVNLPGIATGLPAMSEKDLEDIRFGIEHDIDMIAASFVRNAAGVHEIREHVYACHERYAGEDFFMVPPPLIISKIESTEALENLQEIIEASDGIMVARGDLGVEIPLDQVVTWQKDMVALCIAAGKPVIVATQMLETMQKNPRPTRAEIADVTNAVLDGADCVMLSGESANGQFPIESVETQSDICLSAEGWAKERGLSCAADIHGMTSSEEDAAEGDFTDSVSAAACFLADRINAAAVVVIEEGFGEMARAVSKHRPPIPIIAISDCLKVCRQLSISRGVYPQLFEGDDMEENGLAEMSADRACELGVMADLLKPGDTAVVVFGNGITVEMIEDMDELDGFGEDDK</sequence>
<dbReference type="Gene3D" id="3.20.20.60">
    <property type="entry name" value="Phosphoenolpyruvate-binding domains"/>
    <property type="match status" value="1"/>
</dbReference>
<evidence type="ECO:0000259" key="16">
    <source>
        <dbReference type="Pfam" id="PF02887"/>
    </source>
</evidence>
<dbReference type="InterPro" id="IPR036918">
    <property type="entry name" value="Pyrv_Knase_C_sf"/>
</dbReference>
<evidence type="ECO:0000256" key="4">
    <source>
        <dbReference type="ARBA" id="ARBA00008663"/>
    </source>
</evidence>
<keyword evidence="8" id="KW-0547">Nucleotide-binding</keyword>
<dbReference type="GO" id="GO:0016301">
    <property type="term" value="F:kinase activity"/>
    <property type="evidence" value="ECO:0007669"/>
    <property type="project" value="UniProtKB-KW"/>
</dbReference>
<comment type="cofactor">
    <cofactor evidence="2">
        <name>K(+)</name>
        <dbReference type="ChEBI" id="CHEBI:29103"/>
    </cofactor>
</comment>
<dbReference type="SUPFAM" id="SSF50800">
    <property type="entry name" value="PK beta-barrel domain-like"/>
    <property type="match status" value="1"/>
</dbReference>
<comment type="cofactor">
    <cofactor evidence="1">
        <name>Mg(2+)</name>
        <dbReference type="ChEBI" id="CHEBI:18420"/>
    </cofactor>
</comment>
<keyword evidence="13" id="KW-0670">Pyruvate</keyword>
<evidence type="ECO:0000256" key="9">
    <source>
        <dbReference type="ARBA" id="ARBA00022777"/>
    </source>
</evidence>
<evidence type="ECO:0000256" key="2">
    <source>
        <dbReference type="ARBA" id="ARBA00001958"/>
    </source>
</evidence>
<comment type="pathway">
    <text evidence="3 14">Carbohydrate degradation; glycolysis; pyruvate from D-glyceraldehyde 3-phosphate: step 5/5.</text>
</comment>